<reference evidence="9" key="1">
    <citation type="journal article" date="2020" name="BMC">
        <title>Leishmania infection induces a limited differential gene expression in the sand fly midgut.</title>
        <authorList>
            <person name="Coutinho-Abreu I.V."/>
            <person name="Serafim T.D."/>
            <person name="Meneses C."/>
            <person name="Kamhawi S."/>
            <person name="Oliveira F."/>
            <person name="Valenzuela J.G."/>
        </authorList>
    </citation>
    <scope>NUCLEOTIDE SEQUENCE</scope>
    <source>
        <strain evidence="9">Jacobina</strain>
        <tissue evidence="9">Midgut</tissue>
    </source>
</reference>
<dbReference type="Gene3D" id="2.60.40.1260">
    <property type="entry name" value="Lamin Tail domain"/>
    <property type="match status" value="1"/>
</dbReference>
<evidence type="ECO:0000256" key="3">
    <source>
        <dbReference type="ARBA" id="ARBA00023242"/>
    </source>
</evidence>
<sequence>MASKTKKSGTGTPLAASTPVPGGKTSPTPGPNVRPASPLSPTRTSRLQEKAELQNLNDRLAIYIERARSLEQENSRLSLQMQTSQETVTREVTNIKSMYEHELSDARKLLDETAREKAKLEIDTKRLWEENEDLKARLDKKTKDLALAENSARMYESRCSELTGKYNTACNERKKYQDEAKELAKENEKLRRQLDDLRKHLEEETLARVDLENSVQSLREEISFKDGVHQQELTETRTRRQVEISELDGRLNEQYEAKLKESLQELRDQYEAQMKANRDQIDMMYDAKIKNLQSALNANTNSASQAFEELRQTRIHIDSLKAKINELDGQNAALNGRIHDLEKLLDTERLRHGDLVRSLEAELRRLQEEMNQQLQEYQDLMDIKVSLDMEIAAYDKLLSGEESRLNITPTSGGATVSSLSSFFRSGSRQGITRRTPSRQGPQPGAKRKRTYLEESEERNWNDFSVTASAKGDIEIVEADPDGKFVKLRNKGNREIQIGGWQLTRTVGSNETVFKFHRTVKADADAVITVWSADAGVTHEPPTNIVMNGKKWFVGDNMKTILVNTDGEEVAASERIRTHLSSLASRHRESGYGGDDFYHHQSLRSSSRASPFGSADQQGTEKCRVM</sequence>
<dbReference type="VEuPathDB" id="VectorBase:LLONM1_005161"/>
<dbReference type="PANTHER" id="PTHR45721:SF11">
    <property type="entry name" value="LAMIN DM0-RELATED"/>
    <property type="match status" value="1"/>
</dbReference>
<dbReference type="Gene3D" id="1.20.5.500">
    <property type="entry name" value="Single helix bin"/>
    <property type="match status" value="1"/>
</dbReference>
<dbReference type="KEGG" id="lll:129788043"/>
<protein>
    <submittedName>
        <fullName evidence="9">Putative nuclear envelope protein</fullName>
    </submittedName>
</protein>
<dbReference type="GO" id="GO:0007097">
    <property type="term" value="P:nuclear migration"/>
    <property type="evidence" value="ECO:0007669"/>
    <property type="project" value="TreeGrafter"/>
</dbReference>
<dbReference type="EMBL" id="GITU01006148">
    <property type="protein sequence ID" value="MBC1174851.1"/>
    <property type="molecule type" value="Transcribed_RNA"/>
</dbReference>
<dbReference type="InterPro" id="IPR036415">
    <property type="entry name" value="Lamin_tail_dom_sf"/>
</dbReference>
<feature type="region of interest" description="Disordered" evidence="6">
    <location>
        <begin position="426"/>
        <end position="453"/>
    </location>
</feature>
<evidence type="ECO:0000256" key="6">
    <source>
        <dbReference type="SAM" id="MobiDB-lite"/>
    </source>
</evidence>
<evidence type="ECO:0000256" key="2">
    <source>
        <dbReference type="ARBA" id="ARBA00023054"/>
    </source>
</evidence>
<dbReference type="FunFam" id="1.20.5.170:FF:000058">
    <property type="entry name" value="Intermediate filament protein B"/>
    <property type="match status" value="1"/>
</dbReference>
<dbReference type="SUPFAM" id="SSF90257">
    <property type="entry name" value="Myosin rod fragments"/>
    <property type="match status" value="1"/>
</dbReference>
<dbReference type="GO" id="GO:0006998">
    <property type="term" value="P:nuclear envelope organization"/>
    <property type="evidence" value="ECO:0007669"/>
    <property type="project" value="TreeGrafter"/>
</dbReference>
<dbReference type="Gene3D" id="1.20.5.170">
    <property type="match status" value="1"/>
</dbReference>
<dbReference type="Pfam" id="PF00038">
    <property type="entry name" value="Filament"/>
    <property type="match status" value="1"/>
</dbReference>
<dbReference type="OrthoDB" id="102442at2759"/>
<dbReference type="RefSeq" id="XP_055679983.1">
    <property type="nucleotide sequence ID" value="XM_055824008.1"/>
</dbReference>
<dbReference type="SUPFAM" id="SSF74853">
    <property type="entry name" value="Lamin A/C globular tail domain"/>
    <property type="match status" value="1"/>
</dbReference>
<evidence type="ECO:0000259" key="7">
    <source>
        <dbReference type="PROSITE" id="PS51841"/>
    </source>
</evidence>
<keyword evidence="9" id="KW-0946">Virion</keyword>
<evidence type="ECO:0000256" key="4">
    <source>
        <dbReference type="ARBA" id="ARBA00024186"/>
    </source>
</evidence>
<feature type="coiled-coil region" evidence="5">
    <location>
        <begin position="252"/>
        <end position="280"/>
    </location>
</feature>
<dbReference type="GO" id="GO:0007112">
    <property type="term" value="P:male meiosis cytokinesis"/>
    <property type="evidence" value="ECO:0007669"/>
    <property type="project" value="UniProtKB-ARBA"/>
</dbReference>
<dbReference type="InterPro" id="IPR001322">
    <property type="entry name" value="Lamin_tail_dom"/>
</dbReference>
<dbReference type="PROSITE" id="PS51842">
    <property type="entry name" value="IF_ROD_2"/>
    <property type="match status" value="1"/>
</dbReference>
<dbReference type="InterPro" id="IPR039008">
    <property type="entry name" value="IF_rod_dom"/>
</dbReference>
<dbReference type="GeneID" id="129788043"/>
<evidence type="ECO:0000256" key="1">
    <source>
        <dbReference type="ARBA" id="ARBA00022754"/>
    </source>
</evidence>
<feature type="domain" description="LTD" evidence="7">
    <location>
        <begin position="461"/>
        <end position="578"/>
    </location>
</feature>
<dbReference type="AlphaFoldDB" id="A0A7G3AL70"/>
<evidence type="ECO:0000313" key="9">
    <source>
        <dbReference type="EMBL" id="MBC1174851.1"/>
    </source>
</evidence>
<feature type="region of interest" description="Disordered" evidence="6">
    <location>
        <begin position="593"/>
        <end position="625"/>
    </location>
</feature>
<dbReference type="SUPFAM" id="SSF64593">
    <property type="entry name" value="Intermediate filament protein, coiled coil region"/>
    <property type="match status" value="2"/>
</dbReference>
<evidence type="ECO:0000256" key="5">
    <source>
        <dbReference type="SAM" id="Coils"/>
    </source>
</evidence>
<dbReference type="GO" id="GO:0090435">
    <property type="term" value="P:protein localization to nuclear envelope"/>
    <property type="evidence" value="ECO:0007669"/>
    <property type="project" value="TreeGrafter"/>
</dbReference>
<keyword evidence="2 5" id="KW-0175">Coiled coil</keyword>
<organism evidence="9">
    <name type="scientific">Lutzomyia longipalpis</name>
    <name type="common">Sand fly</name>
    <dbReference type="NCBI Taxonomy" id="7200"/>
    <lineage>
        <taxon>Eukaryota</taxon>
        <taxon>Metazoa</taxon>
        <taxon>Ecdysozoa</taxon>
        <taxon>Arthropoda</taxon>
        <taxon>Hexapoda</taxon>
        <taxon>Insecta</taxon>
        <taxon>Pterygota</taxon>
        <taxon>Neoptera</taxon>
        <taxon>Endopterygota</taxon>
        <taxon>Diptera</taxon>
        <taxon>Nematocera</taxon>
        <taxon>Psychodoidea</taxon>
        <taxon>Psychodidae</taxon>
        <taxon>Lutzomyia</taxon>
        <taxon>Lutzomyia</taxon>
    </lineage>
</organism>
<evidence type="ECO:0000259" key="8">
    <source>
        <dbReference type="PROSITE" id="PS51842"/>
    </source>
</evidence>
<comment type="subcellular location">
    <subcellularLocation>
        <location evidence="4">Nucleus lamina</location>
    </subcellularLocation>
</comment>
<dbReference type="SMART" id="SM01391">
    <property type="entry name" value="Filament"/>
    <property type="match status" value="1"/>
</dbReference>
<feature type="coiled-coil region" evidence="5">
    <location>
        <begin position="310"/>
        <end position="383"/>
    </location>
</feature>
<dbReference type="Pfam" id="PF00932">
    <property type="entry name" value="LTD"/>
    <property type="match status" value="1"/>
</dbReference>
<dbReference type="GO" id="GO:0005638">
    <property type="term" value="C:lamin filament"/>
    <property type="evidence" value="ECO:0007669"/>
    <property type="project" value="UniProtKB-ARBA"/>
</dbReference>
<feature type="domain" description="IF rod" evidence="8">
    <location>
        <begin position="49"/>
        <end position="405"/>
    </location>
</feature>
<dbReference type="PROSITE" id="PS51841">
    <property type="entry name" value="LTD"/>
    <property type="match status" value="1"/>
</dbReference>
<proteinExistence type="predicted"/>
<name>A0A7G3AL70_LUTLO</name>
<feature type="compositionally biased region" description="Polar residues" evidence="6">
    <location>
        <begin position="429"/>
        <end position="440"/>
    </location>
</feature>
<feature type="region of interest" description="Disordered" evidence="6">
    <location>
        <begin position="1"/>
        <end position="44"/>
    </location>
</feature>
<accession>A0A7G3AL70</accession>
<feature type="coiled-coil region" evidence="5">
    <location>
        <begin position="46"/>
        <end position="221"/>
    </location>
</feature>
<dbReference type="GO" id="GO:0031507">
    <property type="term" value="P:heterochromatin formation"/>
    <property type="evidence" value="ECO:0007669"/>
    <property type="project" value="UniProtKB-ARBA"/>
</dbReference>
<feature type="compositionally biased region" description="Polar residues" evidence="6">
    <location>
        <begin position="602"/>
        <end position="617"/>
    </location>
</feature>
<keyword evidence="3" id="KW-0539">Nucleus</keyword>
<keyword evidence="9" id="KW-0261">Viral envelope protein</keyword>
<dbReference type="Gene3D" id="1.20.5.1160">
    <property type="entry name" value="Vasodilator-stimulated phosphoprotein"/>
    <property type="match status" value="1"/>
</dbReference>
<keyword evidence="1" id="KW-0403">Intermediate filament</keyword>
<dbReference type="GO" id="GO:0051664">
    <property type="term" value="P:nuclear pore localization"/>
    <property type="evidence" value="ECO:0007669"/>
    <property type="project" value="TreeGrafter"/>
</dbReference>
<dbReference type="GO" id="GO:0005200">
    <property type="term" value="F:structural constituent of cytoskeleton"/>
    <property type="evidence" value="ECO:0007669"/>
    <property type="project" value="TreeGrafter"/>
</dbReference>
<dbReference type="PANTHER" id="PTHR45721">
    <property type="entry name" value="LAMIN DM0-RELATED"/>
    <property type="match status" value="1"/>
</dbReference>
<dbReference type="GO" id="GO:0030833">
    <property type="term" value="P:regulation of actin filament polymerization"/>
    <property type="evidence" value="ECO:0007669"/>
    <property type="project" value="UniProtKB-ARBA"/>
</dbReference>